<dbReference type="KEGG" id="dsf:UWK_01649"/>
<organism evidence="1 2">
    <name type="scientific">Desulfocapsa sulfexigens (strain DSM 10523 / SB164P1)</name>
    <dbReference type="NCBI Taxonomy" id="1167006"/>
    <lineage>
        <taxon>Bacteria</taxon>
        <taxon>Pseudomonadati</taxon>
        <taxon>Thermodesulfobacteriota</taxon>
        <taxon>Desulfobulbia</taxon>
        <taxon>Desulfobulbales</taxon>
        <taxon>Desulfocapsaceae</taxon>
        <taxon>Desulfocapsa</taxon>
    </lineage>
</organism>
<dbReference type="Pfam" id="PF13671">
    <property type="entry name" value="AAA_33"/>
    <property type="match status" value="1"/>
</dbReference>
<sequence length="187" mass="21436">MPQPENVLVVFFGMIATGKSYLASTWARQHDLPYYNSDRVRKELAGLSPTVEQPEKMGQGIYTPAFSRRTYDALIERAAQHFDTDKQACVVLDGSYQSLEERDLLRKRFANQARLVFVHCFCAENVIRKRLEIRASDPDAVSDGSWEIYLSQKKRFQPVTEAEQVIELDTDAPIEDLVRKVTTEISF</sequence>
<dbReference type="STRING" id="1167006.UWK_01649"/>
<dbReference type="PATRIC" id="fig|1167006.5.peg.1820"/>
<dbReference type="RefSeq" id="WP_015403898.1">
    <property type="nucleotide sequence ID" value="NC_020304.1"/>
</dbReference>
<dbReference type="eggNOG" id="COG0645">
    <property type="taxonomic scope" value="Bacteria"/>
</dbReference>
<dbReference type="SUPFAM" id="SSF52540">
    <property type="entry name" value="P-loop containing nucleoside triphosphate hydrolases"/>
    <property type="match status" value="1"/>
</dbReference>
<dbReference type="GO" id="GO:0016301">
    <property type="term" value="F:kinase activity"/>
    <property type="evidence" value="ECO:0007669"/>
    <property type="project" value="UniProtKB-KW"/>
</dbReference>
<dbReference type="AlphaFoldDB" id="M1P962"/>
<reference evidence="2" key="1">
    <citation type="journal article" date="2013" name="Stand. Genomic Sci.">
        <title>Complete genome sequence of Desulfocapsa sulfexigens, a marine deltaproteobacterium specialized in disproportionating inorganic sulfur compounds.</title>
        <authorList>
            <person name="Finster K.W."/>
            <person name="Kjeldsen K.U."/>
            <person name="Kube M."/>
            <person name="Reinhardt R."/>
            <person name="Mussmann M."/>
            <person name="Amann R."/>
            <person name="Schreiber L."/>
        </authorList>
    </citation>
    <scope>NUCLEOTIDE SEQUENCE [LARGE SCALE GENOMIC DNA]</scope>
    <source>
        <strain evidence="2">DSM 10523 / SB164P1</strain>
    </source>
</reference>
<dbReference type="EMBL" id="CP003985">
    <property type="protein sequence ID" value="AGF78207.1"/>
    <property type="molecule type" value="Genomic_DNA"/>
</dbReference>
<name>M1P962_DESSD</name>
<protein>
    <submittedName>
        <fullName evidence="1">Putative kinase</fullName>
    </submittedName>
</protein>
<keyword evidence="1" id="KW-0808">Transferase</keyword>
<keyword evidence="2" id="KW-1185">Reference proteome</keyword>
<evidence type="ECO:0000313" key="1">
    <source>
        <dbReference type="EMBL" id="AGF78207.1"/>
    </source>
</evidence>
<proteinExistence type="predicted"/>
<keyword evidence="1" id="KW-0418">Kinase</keyword>
<accession>M1P962</accession>
<dbReference type="Proteomes" id="UP000011721">
    <property type="component" value="Chromosome"/>
</dbReference>
<dbReference type="HOGENOM" id="CLU_1370264_0_0_7"/>
<evidence type="ECO:0000313" key="2">
    <source>
        <dbReference type="Proteomes" id="UP000011721"/>
    </source>
</evidence>
<gene>
    <name evidence="1" type="ordered locus">UWK_01649</name>
</gene>
<dbReference type="OrthoDB" id="14442at2"/>
<dbReference type="Gene3D" id="3.40.50.300">
    <property type="entry name" value="P-loop containing nucleotide triphosphate hydrolases"/>
    <property type="match status" value="1"/>
</dbReference>
<dbReference type="InterPro" id="IPR027417">
    <property type="entry name" value="P-loop_NTPase"/>
</dbReference>